<dbReference type="InterPro" id="IPR000330">
    <property type="entry name" value="SNF2_N"/>
</dbReference>
<accession>A0A6P8F0R6</accession>
<dbReference type="Gene3D" id="3.40.50.300">
    <property type="entry name" value="P-loop containing nucleotide triphosphate hydrolases"/>
    <property type="match status" value="1"/>
</dbReference>
<dbReference type="RefSeq" id="XP_031422133.1">
    <property type="nucleotide sequence ID" value="XM_031566273.2"/>
</dbReference>
<dbReference type="CDD" id="cd18793">
    <property type="entry name" value="SF2_C_SNF"/>
    <property type="match status" value="1"/>
</dbReference>
<dbReference type="InterPro" id="IPR027417">
    <property type="entry name" value="P-loop_NTPase"/>
</dbReference>
<feature type="region of interest" description="Disordered" evidence="9">
    <location>
        <begin position="1336"/>
        <end position="1368"/>
    </location>
</feature>
<dbReference type="GO" id="GO:0005634">
    <property type="term" value="C:nucleus"/>
    <property type="evidence" value="ECO:0007669"/>
    <property type="project" value="UniProtKB-SubCell"/>
</dbReference>
<dbReference type="GO" id="GO:0005524">
    <property type="term" value="F:ATP binding"/>
    <property type="evidence" value="ECO:0007669"/>
    <property type="project" value="UniProtKB-KW"/>
</dbReference>
<dbReference type="PROSITE" id="PS51192">
    <property type="entry name" value="HELICASE_ATP_BIND_1"/>
    <property type="match status" value="1"/>
</dbReference>
<keyword evidence="12" id="KW-1185">Reference proteome</keyword>
<feature type="region of interest" description="Disordered" evidence="9">
    <location>
        <begin position="206"/>
        <end position="262"/>
    </location>
</feature>
<evidence type="ECO:0000256" key="7">
    <source>
        <dbReference type="ARBA" id="ARBA00023125"/>
    </source>
</evidence>
<dbReference type="GO" id="GO:0003677">
    <property type="term" value="F:DNA binding"/>
    <property type="evidence" value="ECO:0007669"/>
    <property type="project" value="UniProtKB-KW"/>
</dbReference>
<evidence type="ECO:0000256" key="1">
    <source>
        <dbReference type="ARBA" id="ARBA00004123"/>
    </source>
</evidence>
<dbReference type="OrthoDB" id="9900844at2759"/>
<feature type="compositionally biased region" description="Polar residues" evidence="9">
    <location>
        <begin position="62"/>
        <end position="74"/>
    </location>
</feature>
<feature type="compositionally biased region" description="Polar residues" evidence="9">
    <location>
        <begin position="1211"/>
        <end position="1222"/>
    </location>
</feature>
<reference evidence="13" key="1">
    <citation type="submission" date="2025-08" db="UniProtKB">
        <authorList>
            <consortium name="RefSeq"/>
        </authorList>
    </citation>
    <scope>IDENTIFICATION</scope>
</reference>
<dbReference type="PROSITE" id="PS51194">
    <property type="entry name" value="HELICASE_CTER"/>
    <property type="match status" value="1"/>
</dbReference>
<evidence type="ECO:0000256" key="6">
    <source>
        <dbReference type="ARBA" id="ARBA00022840"/>
    </source>
</evidence>
<feature type="compositionally biased region" description="Low complexity" evidence="9">
    <location>
        <begin position="1183"/>
        <end position="1195"/>
    </location>
</feature>
<dbReference type="InterPro" id="IPR044574">
    <property type="entry name" value="ARIP4-like"/>
</dbReference>
<comment type="subcellular location">
    <subcellularLocation>
        <location evidence="1">Nucleus</location>
    </subcellularLocation>
</comment>
<evidence type="ECO:0000256" key="3">
    <source>
        <dbReference type="ARBA" id="ARBA00022741"/>
    </source>
</evidence>
<evidence type="ECO:0000256" key="9">
    <source>
        <dbReference type="SAM" id="MobiDB-lite"/>
    </source>
</evidence>
<evidence type="ECO:0000313" key="13">
    <source>
        <dbReference type="RefSeq" id="XP_031422133.1"/>
    </source>
</evidence>
<feature type="compositionally biased region" description="Low complexity" evidence="9">
    <location>
        <begin position="1337"/>
        <end position="1349"/>
    </location>
</feature>
<keyword evidence="3" id="KW-0547">Nucleotide-binding</keyword>
<dbReference type="GeneID" id="105898919"/>
<dbReference type="InterPro" id="IPR038718">
    <property type="entry name" value="SNF2-like_sf"/>
</dbReference>
<keyword evidence="7" id="KW-0238">DNA-binding</keyword>
<dbReference type="InterPro" id="IPR049730">
    <property type="entry name" value="SNF2/RAD54-like_C"/>
</dbReference>
<feature type="region of interest" description="Disordered" evidence="9">
    <location>
        <begin position="1136"/>
        <end position="1195"/>
    </location>
</feature>
<dbReference type="Pfam" id="PF00176">
    <property type="entry name" value="SNF2-rel_dom"/>
    <property type="match status" value="1"/>
</dbReference>
<dbReference type="InterPro" id="IPR044573">
    <property type="entry name" value="ARIP4_DEXHc"/>
</dbReference>
<comment type="similarity">
    <text evidence="2">Belongs to the SNF2/RAD54 helicase family.</text>
</comment>
<feature type="compositionally biased region" description="Polar residues" evidence="9">
    <location>
        <begin position="1031"/>
        <end position="1046"/>
    </location>
</feature>
<dbReference type="SMART" id="SM00487">
    <property type="entry name" value="DEXDc"/>
    <property type="match status" value="1"/>
</dbReference>
<dbReference type="GO" id="GO:0016887">
    <property type="term" value="F:ATP hydrolysis activity"/>
    <property type="evidence" value="ECO:0007669"/>
    <property type="project" value="InterPro"/>
</dbReference>
<dbReference type="GO" id="GO:0004386">
    <property type="term" value="F:helicase activity"/>
    <property type="evidence" value="ECO:0007669"/>
    <property type="project" value="UniProtKB-KW"/>
</dbReference>
<keyword evidence="5" id="KW-0347">Helicase</keyword>
<feature type="compositionally biased region" description="Low complexity" evidence="9">
    <location>
        <begin position="1053"/>
        <end position="1065"/>
    </location>
</feature>
<evidence type="ECO:0000256" key="2">
    <source>
        <dbReference type="ARBA" id="ARBA00007025"/>
    </source>
</evidence>
<dbReference type="InterPro" id="IPR001650">
    <property type="entry name" value="Helicase_C-like"/>
</dbReference>
<feature type="region of interest" description="Disordered" evidence="9">
    <location>
        <begin position="1211"/>
        <end position="1281"/>
    </location>
</feature>
<feature type="domain" description="Helicase ATP-binding" evidence="10">
    <location>
        <begin position="312"/>
        <end position="534"/>
    </location>
</feature>
<sequence length="1456" mass="160478">MAAQWVSNRDLEAWESSGEELEDAELMAEDEENDSDDKDETTDQQKSAAFSSENEAQGGDSSGWQCMPPSTSPSGEAPLQPASGTAARHASHRPSLALSGAKKSRSKPAHMRRNIRKLLREHQLEAGTQSAQQDELHRRRRLEKHRKDFPLAQPSDYSQTPGDESLSTSAQVSKQELICLDASTSSPNACEEDAKASRLSTLATKEDVIELSSSEDDTLHTSRRATDEEEEEEEEEDDEEEEEEVGPEESCGAHANDNLNQPDAKGRVLVNVNHPADESNIYLSPQLARVVKPHQIGGIRFLYDNLVESVERYKSSSGFGCILAHSMGLGKTLQVISFIDILLRHTGAHTVLAIVPVNTLQNWLSEFNMWIPPSEALPPDTDTDPDHLTPRSFKVHILNDEHKTTAARAKVVEDWYQDGGVLLMGYEMYRLLSLKKSFVASRKKKAKKPSGPVVIDLDEEDRQQELLKGIEKALSRPGPDVVICDEGHRIKNCHASTSQALKGIRTRRRVVLTGYPLQNNLIEYWCMVDFVRPDFLGSRQEFSNMFERPILNGQCVDSTPEDLQLMRYRSHVLHSLLEGFVQRRGHDVLHSQLPQKQEHVILVRLSPLQRALYTEFMNRFQEAGNSGWLSLNPLKAFCVCCKIWNHPDVLYEALQKENLANEQDLDLDDITTNHTRCPAPNQKSKPSEMASSVGGLSLSALQEKANQVMSYEWAKDIMTDYKTGLLENSAKMVLLFHLIDESVRNGDKILVFSQSLSTLSVIEEFLAKRPIPNTSGSNWVRNVNYYRLDGSTSASERERLINQFNDPTNTSAHAFLLSTRAGCLGVNLIGANRVVVFDASWNPCHDAQAVCRVYRYGQRKPCHIYRLVCDYTLEKKIYDRQISKQSMSDRVVDDLNPVLTFTRREVESLLHFVEEEPKPVESAKQLQPHEDMELVIRQACQRYPRLITKQPFHHESLLIDRRDLKLSKVEKKAAKKGYEEEKRASVPYTRPSYAHYYPASDQSLTNIPAFSQRNWRPPPSPKEKPVASVRPVQSTPVPMTPRQASQRPPRDISSVPGASSGSASPNSELNFPVNYLQKAGVVVQKIVTTTDMVIPGTNSTKDGQTRIAAGESIHVIRGTKGTYIRTSDGRIFAVRAAGKPKQPEEGSATAKDVVHPDREALSGATNGSISPEHKRSSPEDGAPDLLPRPLSPDSPEILSELQRIIKPQAHSLPTATPGATQENGGGPVKPVPKKEPSLSAGDTSMPLDLRGTKRKSSPAGDEKAAHQPPAAKQSSTLPQPPGFPFAGAYGLNPSLLGPMCHPLYMGAGSPYFQPHAPLADPRLMFPMTPDPFGLPCSSSSSSSSVSSLSPTNTKITLSSSSVSTTSSSSSISPFLLRPGMAGMLPPGFPLPYGQALGMYPNSLLPAGLPAATPGPAGTSFLSRFPLNTPPLATDNESSSSGSHMDDDDDIIEVTGQ</sequence>
<dbReference type="SMART" id="SM00490">
    <property type="entry name" value="HELICc"/>
    <property type="match status" value="1"/>
</dbReference>
<evidence type="ECO:0000256" key="5">
    <source>
        <dbReference type="ARBA" id="ARBA00022806"/>
    </source>
</evidence>
<keyword evidence="6" id="KW-0067">ATP-binding</keyword>
<name>A0A6P8F0R6_CLUHA</name>
<feature type="compositionally biased region" description="Polar residues" evidence="9">
    <location>
        <begin position="155"/>
        <end position="172"/>
    </location>
</feature>
<dbReference type="Gene3D" id="3.40.50.10810">
    <property type="entry name" value="Tandem AAA-ATPase domain"/>
    <property type="match status" value="1"/>
</dbReference>
<feature type="region of interest" description="Disordered" evidence="9">
    <location>
        <begin position="1010"/>
        <end position="1065"/>
    </location>
</feature>
<proteinExistence type="inferred from homology"/>
<dbReference type="InterPro" id="IPR014001">
    <property type="entry name" value="Helicase_ATP-bd"/>
</dbReference>
<feature type="compositionally biased region" description="Basic and acidic residues" evidence="9">
    <location>
        <begin position="217"/>
        <end position="226"/>
    </location>
</feature>
<feature type="region of interest" description="Disordered" evidence="9">
    <location>
        <begin position="1412"/>
        <end position="1456"/>
    </location>
</feature>
<dbReference type="CDD" id="cd18069">
    <property type="entry name" value="DEXHc_ARIP4"/>
    <property type="match status" value="1"/>
</dbReference>
<feature type="compositionally biased region" description="Low complexity" evidence="9">
    <location>
        <begin position="1358"/>
        <end position="1368"/>
    </location>
</feature>
<feature type="compositionally biased region" description="Acidic residues" evidence="9">
    <location>
        <begin position="227"/>
        <end position="247"/>
    </location>
</feature>
<feature type="compositionally biased region" description="Acidic residues" evidence="9">
    <location>
        <begin position="1445"/>
        <end position="1456"/>
    </location>
</feature>
<feature type="compositionally biased region" description="Acidic residues" evidence="9">
    <location>
        <begin position="17"/>
        <end position="42"/>
    </location>
</feature>
<keyword evidence="4" id="KW-0378">Hydrolase</keyword>
<feature type="region of interest" description="Disordered" evidence="9">
    <location>
        <begin position="1"/>
        <end position="172"/>
    </location>
</feature>
<keyword evidence="8" id="KW-0539">Nucleus</keyword>
<dbReference type="PANTHER" id="PTHR45797:SF1">
    <property type="entry name" value="HELICASE ARIP4"/>
    <property type="match status" value="1"/>
</dbReference>
<organism evidence="12 13">
    <name type="scientific">Clupea harengus</name>
    <name type="common">Atlantic herring</name>
    <dbReference type="NCBI Taxonomy" id="7950"/>
    <lineage>
        <taxon>Eukaryota</taxon>
        <taxon>Metazoa</taxon>
        <taxon>Chordata</taxon>
        <taxon>Craniata</taxon>
        <taxon>Vertebrata</taxon>
        <taxon>Euteleostomi</taxon>
        <taxon>Actinopterygii</taxon>
        <taxon>Neopterygii</taxon>
        <taxon>Teleostei</taxon>
        <taxon>Clupei</taxon>
        <taxon>Clupeiformes</taxon>
        <taxon>Clupeoidei</taxon>
        <taxon>Clupeidae</taxon>
        <taxon>Clupea</taxon>
    </lineage>
</organism>
<dbReference type="PANTHER" id="PTHR45797">
    <property type="entry name" value="RAD54-LIKE"/>
    <property type="match status" value="1"/>
</dbReference>
<dbReference type="Pfam" id="PF00271">
    <property type="entry name" value="Helicase_C"/>
    <property type="match status" value="1"/>
</dbReference>
<gene>
    <name evidence="13" type="primary">LOC105898919</name>
</gene>
<evidence type="ECO:0000313" key="12">
    <source>
        <dbReference type="Proteomes" id="UP000515152"/>
    </source>
</evidence>
<dbReference type="SUPFAM" id="SSF52540">
    <property type="entry name" value="P-loop containing nucleoside triphosphate hydrolases"/>
    <property type="match status" value="2"/>
</dbReference>
<evidence type="ECO:0000256" key="8">
    <source>
        <dbReference type="ARBA" id="ARBA00023242"/>
    </source>
</evidence>
<evidence type="ECO:0000259" key="11">
    <source>
        <dbReference type="PROSITE" id="PS51194"/>
    </source>
</evidence>
<feature type="compositionally biased region" description="Basic residues" evidence="9">
    <location>
        <begin position="102"/>
        <end position="117"/>
    </location>
</feature>
<evidence type="ECO:0000256" key="4">
    <source>
        <dbReference type="ARBA" id="ARBA00022801"/>
    </source>
</evidence>
<dbReference type="Proteomes" id="UP000515152">
    <property type="component" value="Chromosome 4"/>
</dbReference>
<evidence type="ECO:0000259" key="10">
    <source>
        <dbReference type="PROSITE" id="PS51192"/>
    </source>
</evidence>
<protein>
    <submittedName>
        <fullName evidence="13">Helicase ARIP4-like isoform X1</fullName>
    </submittedName>
</protein>
<feature type="domain" description="Helicase C-terminal" evidence="11">
    <location>
        <begin position="738"/>
        <end position="899"/>
    </location>
</feature>